<feature type="compositionally biased region" description="Basic and acidic residues" evidence="4">
    <location>
        <begin position="24"/>
        <end position="39"/>
    </location>
</feature>
<dbReference type="AlphaFoldDB" id="A0A6J7DYL3"/>
<dbReference type="EMBL" id="CAFBLU010000014">
    <property type="protein sequence ID" value="CAB4875867.1"/>
    <property type="molecule type" value="Genomic_DNA"/>
</dbReference>
<evidence type="ECO:0000256" key="4">
    <source>
        <dbReference type="SAM" id="MobiDB-lite"/>
    </source>
</evidence>
<evidence type="ECO:0000256" key="1">
    <source>
        <dbReference type="ARBA" id="ARBA00022618"/>
    </source>
</evidence>
<evidence type="ECO:0000256" key="2">
    <source>
        <dbReference type="ARBA" id="ARBA00023210"/>
    </source>
</evidence>
<accession>A0A6J7DYL3</accession>
<keyword evidence="2" id="KW-0717">Septation</keyword>
<dbReference type="Gene3D" id="3.30.110.150">
    <property type="entry name" value="SepF-like protein"/>
    <property type="match status" value="1"/>
</dbReference>
<feature type="region of interest" description="Disordered" evidence="4">
    <location>
        <begin position="24"/>
        <end position="78"/>
    </location>
</feature>
<name>A0A6J7DYL3_9ZZZZ</name>
<dbReference type="PANTHER" id="PTHR35798">
    <property type="entry name" value="CELL DIVISION PROTEIN SEPF"/>
    <property type="match status" value="1"/>
</dbReference>
<dbReference type="PANTHER" id="PTHR35798:SF1">
    <property type="entry name" value="CELL DIVISION PROTEIN SEPF"/>
    <property type="match status" value="1"/>
</dbReference>
<protein>
    <submittedName>
        <fullName evidence="5">Unannotated protein</fullName>
    </submittedName>
</protein>
<evidence type="ECO:0000313" key="5">
    <source>
        <dbReference type="EMBL" id="CAB4875867.1"/>
    </source>
</evidence>
<reference evidence="5" key="1">
    <citation type="submission" date="2020-05" db="EMBL/GenBank/DDBJ databases">
        <authorList>
            <person name="Chiriac C."/>
            <person name="Salcher M."/>
            <person name="Ghai R."/>
            <person name="Kavagutti S V."/>
        </authorList>
    </citation>
    <scope>NUCLEOTIDE SEQUENCE</scope>
</reference>
<evidence type="ECO:0000256" key="3">
    <source>
        <dbReference type="ARBA" id="ARBA00023306"/>
    </source>
</evidence>
<dbReference type="GO" id="GO:0000917">
    <property type="term" value="P:division septum assembly"/>
    <property type="evidence" value="ECO:0007669"/>
    <property type="project" value="UniProtKB-KW"/>
</dbReference>
<dbReference type="InterPro" id="IPR007561">
    <property type="entry name" value="Cell_div_SepF/SepF-rel"/>
</dbReference>
<keyword evidence="1" id="KW-0132">Cell division</keyword>
<keyword evidence="3" id="KW-0131">Cell cycle</keyword>
<dbReference type="InterPro" id="IPR038594">
    <property type="entry name" value="SepF-like_sf"/>
</dbReference>
<feature type="compositionally biased region" description="Acidic residues" evidence="4">
    <location>
        <begin position="53"/>
        <end position="63"/>
    </location>
</feature>
<organism evidence="5">
    <name type="scientific">freshwater metagenome</name>
    <dbReference type="NCBI Taxonomy" id="449393"/>
    <lineage>
        <taxon>unclassified sequences</taxon>
        <taxon>metagenomes</taxon>
        <taxon>ecological metagenomes</taxon>
    </lineage>
</organism>
<feature type="compositionally biased region" description="Basic and acidic residues" evidence="4">
    <location>
        <begin position="64"/>
        <end position="78"/>
    </location>
</feature>
<proteinExistence type="inferred from homology"/>
<sequence>MAMKDTFHRTLVYFGLAEEHDVDGWDGAEAPRSDSREARGSVSRFPARRSRDEIDDIFGDDDTGERRAPLRPVESRRSDQRVHFVAPKSFNDAQDVGDRLRDGVPVIINLQDADPALSMRVIDFASGLTYALGGGMQKIADKVFVVTPENVEFSAEQRAEMIEKGFFNQS</sequence>
<gene>
    <name evidence="5" type="ORF">UFOPK3444_01010</name>
</gene>
<dbReference type="InterPro" id="IPR023052">
    <property type="entry name" value="Cell_div_SepF"/>
</dbReference>
<dbReference type="Pfam" id="PF04472">
    <property type="entry name" value="SepF"/>
    <property type="match status" value="1"/>
</dbReference>
<dbReference type="HAMAP" id="MF_01197">
    <property type="entry name" value="SepF"/>
    <property type="match status" value="1"/>
</dbReference>